<keyword evidence="5 7" id="KW-0067">ATP-binding</keyword>
<dbReference type="InterPro" id="IPR020058">
    <property type="entry name" value="Glu/Gln-tRNA-synth_Ib_cat-dom"/>
</dbReference>
<evidence type="ECO:0000313" key="9">
    <source>
        <dbReference type="EMBL" id="TXB64466.1"/>
    </source>
</evidence>
<proteinExistence type="inferred from homology"/>
<reference evidence="9 10" key="1">
    <citation type="submission" date="2019-08" db="EMBL/GenBank/DDBJ databases">
        <title>Genome of Phaeodactylibacter luteus.</title>
        <authorList>
            <person name="Bowman J.P."/>
        </authorList>
    </citation>
    <scope>NUCLEOTIDE SEQUENCE [LARGE SCALE GENOMIC DNA]</scope>
    <source>
        <strain evidence="9 10">KCTC 42180</strain>
    </source>
</reference>
<dbReference type="GO" id="GO:0004818">
    <property type="term" value="F:glutamate-tRNA ligase activity"/>
    <property type="evidence" value="ECO:0007669"/>
    <property type="project" value="TreeGrafter"/>
</dbReference>
<dbReference type="Gene3D" id="3.40.50.620">
    <property type="entry name" value="HUPs"/>
    <property type="match status" value="1"/>
</dbReference>
<evidence type="ECO:0000256" key="7">
    <source>
        <dbReference type="RuleBase" id="RU363037"/>
    </source>
</evidence>
<dbReference type="InterPro" id="IPR049940">
    <property type="entry name" value="GluQ/Sye"/>
</dbReference>
<evidence type="ECO:0000256" key="5">
    <source>
        <dbReference type="ARBA" id="ARBA00022840"/>
    </source>
</evidence>
<evidence type="ECO:0000256" key="3">
    <source>
        <dbReference type="ARBA" id="ARBA00022741"/>
    </source>
</evidence>
<accession>A0A5C6RQ05</accession>
<organism evidence="9 10">
    <name type="scientific">Phaeodactylibacter luteus</name>
    <dbReference type="NCBI Taxonomy" id="1564516"/>
    <lineage>
        <taxon>Bacteria</taxon>
        <taxon>Pseudomonadati</taxon>
        <taxon>Bacteroidota</taxon>
        <taxon>Saprospiria</taxon>
        <taxon>Saprospirales</taxon>
        <taxon>Haliscomenobacteraceae</taxon>
        <taxon>Phaeodactylibacter</taxon>
    </lineage>
</organism>
<dbReference type="PRINTS" id="PR00987">
    <property type="entry name" value="TRNASYNTHGLU"/>
</dbReference>
<dbReference type="Pfam" id="PF00749">
    <property type="entry name" value="tRNA-synt_1c"/>
    <property type="match status" value="1"/>
</dbReference>
<gene>
    <name evidence="9" type="ORF">FRY97_07140</name>
</gene>
<keyword evidence="3 7" id="KW-0547">Nucleotide-binding</keyword>
<protein>
    <submittedName>
        <fullName evidence="9">tRNA glutamyl-Q synthetase</fullName>
    </submittedName>
</protein>
<evidence type="ECO:0000256" key="1">
    <source>
        <dbReference type="ARBA" id="ARBA00022598"/>
    </source>
</evidence>
<dbReference type="GO" id="GO:0005829">
    <property type="term" value="C:cytosol"/>
    <property type="evidence" value="ECO:0007669"/>
    <property type="project" value="TreeGrafter"/>
</dbReference>
<keyword evidence="7" id="KW-0648">Protein biosynthesis</keyword>
<keyword evidence="1 7" id="KW-0436">Ligase</keyword>
<evidence type="ECO:0000256" key="6">
    <source>
        <dbReference type="ARBA" id="ARBA00023146"/>
    </source>
</evidence>
<dbReference type="PANTHER" id="PTHR43311">
    <property type="entry name" value="GLUTAMATE--TRNA LIGASE"/>
    <property type="match status" value="1"/>
</dbReference>
<evidence type="ECO:0000259" key="8">
    <source>
        <dbReference type="Pfam" id="PF00749"/>
    </source>
</evidence>
<keyword evidence="4" id="KW-0862">Zinc</keyword>
<keyword evidence="6 7" id="KW-0030">Aminoacyl-tRNA synthetase</keyword>
<feature type="domain" description="Glutamyl/glutaminyl-tRNA synthetase class Ib catalytic" evidence="8">
    <location>
        <begin position="7"/>
        <end position="275"/>
    </location>
</feature>
<comment type="similarity">
    <text evidence="7">Belongs to the class-I aminoacyl-tRNA synthetase family.</text>
</comment>
<evidence type="ECO:0000313" key="10">
    <source>
        <dbReference type="Proteomes" id="UP000321580"/>
    </source>
</evidence>
<dbReference type="RefSeq" id="WP_147166761.1">
    <property type="nucleotide sequence ID" value="NZ_VOOR01000011.1"/>
</dbReference>
<evidence type="ECO:0000256" key="2">
    <source>
        <dbReference type="ARBA" id="ARBA00022723"/>
    </source>
</evidence>
<evidence type="ECO:0000256" key="4">
    <source>
        <dbReference type="ARBA" id="ARBA00022833"/>
    </source>
</evidence>
<keyword evidence="2" id="KW-0479">Metal-binding</keyword>
<keyword evidence="10" id="KW-1185">Reference proteome</keyword>
<dbReference type="SUPFAM" id="SSF52374">
    <property type="entry name" value="Nucleotidylyl transferase"/>
    <property type="match status" value="1"/>
</dbReference>
<dbReference type="InterPro" id="IPR014729">
    <property type="entry name" value="Rossmann-like_a/b/a_fold"/>
</dbReference>
<dbReference type="OrthoDB" id="9807503at2"/>
<dbReference type="Proteomes" id="UP000321580">
    <property type="component" value="Unassembled WGS sequence"/>
</dbReference>
<dbReference type="GO" id="GO:0006424">
    <property type="term" value="P:glutamyl-tRNA aminoacylation"/>
    <property type="evidence" value="ECO:0007669"/>
    <property type="project" value="TreeGrafter"/>
</dbReference>
<dbReference type="AlphaFoldDB" id="A0A5C6RQ05"/>
<dbReference type="PANTHER" id="PTHR43311:SF1">
    <property type="entry name" value="GLUTAMYL-Q TRNA(ASP) SYNTHETASE"/>
    <property type="match status" value="1"/>
</dbReference>
<name>A0A5C6RQ05_9BACT</name>
<sequence length="305" mass="33547">MTNPSGLRTRIAPTPSGLLHPGNGLSFILTWGLARAAGGRVLLRIDDLDKARTREAYVADIFETLEWLGLDYDEGPTGVEDFFRSWSQHTRMEEYHSYLSKLKGQGTLFACTCSRRQVREMASDGQYPGTCSGKGLPFEGGQTAWRVAAPAPGQSITLALWPEGPSEQHLETIDAFVVRQKNGAPAYQLASLVDDLRFHINFVVRGEDLWGSTLSQHYLAGLLGLRAFQEAWFWHHPLITDEQGHKLSKSKGAGSLRAWREAGSGPAALYRQAARVLGLEAGADTPSSFLEAIRAAKIIGPEWKK</sequence>
<dbReference type="InterPro" id="IPR000924">
    <property type="entry name" value="Glu/Gln-tRNA-synth"/>
</dbReference>
<dbReference type="GO" id="GO:0005524">
    <property type="term" value="F:ATP binding"/>
    <property type="evidence" value="ECO:0007669"/>
    <property type="project" value="UniProtKB-KW"/>
</dbReference>
<comment type="caution">
    <text evidence="9">The sequence shown here is derived from an EMBL/GenBank/DDBJ whole genome shotgun (WGS) entry which is preliminary data.</text>
</comment>
<dbReference type="EMBL" id="VOOR01000011">
    <property type="protein sequence ID" value="TXB64466.1"/>
    <property type="molecule type" value="Genomic_DNA"/>
</dbReference>